<name>A0A7S8IYE3_9BACT</name>
<dbReference type="GO" id="GO:0016740">
    <property type="term" value="F:transferase activity"/>
    <property type="evidence" value="ECO:0007669"/>
    <property type="project" value="UniProtKB-KW"/>
</dbReference>
<dbReference type="GO" id="GO:0006487">
    <property type="term" value="P:protein N-linked glycosylation"/>
    <property type="evidence" value="ECO:0007669"/>
    <property type="project" value="TreeGrafter"/>
</dbReference>
<organism evidence="2 3">
    <name type="scientific">Candidatus Nitrospira kreftii</name>
    <dbReference type="NCBI Taxonomy" id="2652173"/>
    <lineage>
        <taxon>Bacteria</taxon>
        <taxon>Pseudomonadati</taxon>
        <taxon>Nitrospirota</taxon>
        <taxon>Nitrospiria</taxon>
        <taxon>Nitrospirales</taxon>
        <taxon>Nitrospiraceae</taxon>
        <taxon>Nitrospira</taxon>
    </lineage>
</organism>
<sequence length="504" mass="57727">MEPARLYRLFSSPEWEDLNPAESRDPFHITRRPKLDAKKQAICDHFDAYAGRRAYWECKAGTYHDEQARYYKFLIPEGLRVLEIGSGLGNLLAAVKPLRGVGIDLSPEMVKEAARRHPTLEFRVGDAETLDLNENFDVIILADVVGHLLDVEAALKQIRHLCTPQTRIIVSYYNYLWEPILRLSEKMGMKMPQPEQSWLSPTDIANLLHLSDFDVVKVERRLLLPKRIPVLSTFFNNVVAHLPGLRTLCLSHYVVARPRLRRPERPYSTTIVVPCRNERGNIDAALRRIPRFGGRQEIIFVDGHSSDGTPEEIRRVMAFYPGKNIKLLVQDGKGKGDAVRKGFEEATGDVLMILDADLTVPPESLPKFYEAIASGKGEFINGCRLVYPMEAQAMRLLNLMGNKFFGLAFSWLLNQRIKDTLCGTKVLFRRDYERLAANRRYFGEFDPFGDFDLLFGASKLNLHILEIPVRYHARCYGTTNIQRFAHGWLLLKMTVYGFFRLKAV</sequence>
<dbReference type="InterPro" id="IPR029063">
    <property type="entry name" value="SAM-dependent_MTases_sf"/>
</dbReference>
<dbReference type="AlphaFoldDB" id="A0A7S8IYE3"/>
<feature type="domain" description="Glycosyltransferase 2-like" evidence="1">
    <location>
        <begin position="270"/>
        <end position="431"/>
    </location>
</feature>
<proteinExistence type="predicted"/>
<dbReference type="KEGG" id="nkf:Nkreftii_001736"/>
<dbReference type="SUPFAM" id="SSF53448">
    <property type="entry name" value="Nucleotide-diphospho-sugar transferases"/>
    <property type="match status" value="1"/>
</dbReference>
<dbReference type="Gene3D" id="3.90.550.10">
    <property type="entry name" value="Spore Coat Polysaccharide Biosynthesis Protein SpsA, Chain A"/>
    <property type="match status" value="1"/>
</dbReference>
<dbReference type="Pfam" id="PF00535">
    <property type="entry name" value="Glycos_transf_2"/>
    <property type="match status" value="1"/>
</dbReference>
<dbReference type="CDD" id="cd02440">
    <property type="entry name" value="AdoMet_MTases"/>
    <property type="match status" value="1"/>
</dbReference>
<reference evidence="2 3" key="1">
    <citation type="journal article" date="2020" name="ISME J.">
        <title>Enrichment and physiological characterization of a novel comammox Nitrospira indicates ammonium inhibition of complete nitrification.</title>
        <authorList>
            <person name="Sakoula D."/>
            <person name="Koch H."/>
            <person name="Frank J."/>
            <person name="Jetten M.S.M."/>
            <person name="van Kessel M.A.H.J."/>
            <person name="Lucker S."/>
        </authorList>
    </citation>
    <scope>NUCLEOTIDE SEQUENCE [LARGE SCALE GENOMIC DNA]</scope>
    <source>
        <strain evidence="2">Comreactor17</strain>
    </source>
</reference>
<dbReference type="CDD" id="cd04179">
    <property type="entry name" value="DPM_DPG-synthase_like"/>
    <property type="match status" value="1"/>
</dbReference>
<protein>
    <submittedName>
        <fullName evidence="2">Glycosyl transferase</fullName>
    </submittedName>
</protein>
<evidence type="ECO:0000313" key="3">
    <source>
        <dbReference type="Proteomes" id="UP000593737"/>
    </source>
</evidence>
<keyword evidence="2" id="KW-0808">Transferase</keyword>
<dbReference type="InterPro" id="IPR001173">
    <property type="entry name" value="Glyco_trans_2-like"/>
</dbReference>
<dbReference type="PANTHER" id="PTHR10859:SF91">
    <property type="entry name" value="DOLICHYL-PHOSPHATE BETA-GLUCOSYLTRANSFERASE"/>
    <property type="match status" value="1"/>
</dbReference>
<dbReference type="Proteomes" id="UP000593737">
    <property type="component" value="Chromosome"/>
</dbReference>
<dbReference type="Pfam" id="PF13489">
    <property type="entry name" value="Methyltransf_23"/>
    <property type="match status" value="1"/>
</dbReference>
<dbReference type="PANTHER" id="PTHR10859">
    <property type="entry name" value="GLYCOSYL TRANSFERASE"/>
    <property type="match status" value="1"/>
</dbReference>
<gene>
    <name evidence="2" type="ORF">Nkreftii_001736</name>
</gene>
<dbReference type="Gene3D" id="3.40.50.150">
    <property type="entry name" value="Vaccinia Virus protein VP39"/>
    <property type="match status" value="1"/>
</dbReference>
<dbReference type="InterPro" id="IPR029044">
    <property type="entry name" value="Nucleotide-diphossugar_trans"/>
</dbReference>
<evidence type="ECO:0000259" key="1">
    <source>
        <dbReference type="Pfam" id="PF00535"/>
    </source>
</evidence>
<dbReference type="SUPFAM" id="SSF53335">
    <property type="entry name" value="S-adenosyl-L-methionine-dependent methyltransferases"/>
    <property type="match status" value="1"/>
</dbReference>
<dbReference type="EMBL" id="CP047423">
    <property type="protein sequence ID" value="QPD03962.1"/>
    <property type="molecule type" value="Genomic_DNA"/>
</dbReference>
<accession>A0A7S8IYE3</accession>
<evidence type="ECO:0000313" key="2">
    <source>
        <dbReference type="EMBL" id="QPD03962.1"/>
    </source>
</evidence>